<keyword evidence="2" id="KW-0472">Membrane</keyword>
<evidence type="ECO:0000256" key="2">
    <source>
        <dbReference type="SAM" id="Phobius"/>
    </source>
</evidence>
<organism evidence="4 5">
    <name type="scientific">Sandaracinus amylolyticus</name>
    <dbReference type="NCBI Taxonomy" id="927083"/>
    <lineage>
        <taxon>Bacteria</taxon>
        <taxon>Pseudomonadati</taxon>
        <taxon>Myxococcota</taxon>
        <taxon>Polyangia</taxon>
        <taxon>Polyangiales</taxon>
        <taxon>Sandaracinaceae</taxon>
        <taxon>Sandaracinus</taxon>
    </lineage>
</organism>
<feature type="compositionally biased region" description="Basic and acidic residues" evidence="1">
    <location>
        <begin position="626"/>
        <end position="638"/>
    </location>
</feature>
<dbReference type="KEGG" id="samy:DB32_007355"/>
<dbReference type="OrthoDB" id="9765809at2"/>
<accession>A0A0F6W8I8</accession>
<dbReference type="AlphaFoldDB" id="A0A0F6W8I8"/>
<dbReference type="InterPro" id="IPR049945">
    <property type="entry name" value="AAA_22"/>
</dbReference>
<feature type="transmembrane region" description="Helical" evidence="2">
    <location>
        <begin position="419"/>
        <end position="440"/>
    </location>
</feature>
<dbReference type="STRING" id="927083.DB32_007355"/>
<reference evidence="4 5" key="1">
    <citation type="submission" date="2015-03" db="EMBL/GenBank/DDBJ databases">
        <title>Genome assembly of Sandaracinus amylolyticus DSM 53668.</title>
        <authorList>
            <person name="Sharma G."/>
            <person name="Subramanian S."/>
        </authorList>
    </citation>
    <scope>NUCLEOTIDE SEQUENCE [LARGE SCALE GENOMIC DNA]</scope>
    <source>
        <strain evidence="4 5">DSM 53668</strain>
    </source>
</reference>
<evidence type="ECO:0000313" key="5">
    <source>
        <dbReference type="Proteomes" id="UP000034883"/>
    </source>
</evidence>
<proteinExistence type="predicted"/>
<evidence type="ECO:0000259" key="3">
    <source>
        <dbReference type="Pfam" id="PF13401"/>
    </source>
</evidence>
<feature type="region of interest" description="Disordered" evidence="1">
    <location>
        <begin position="549"/>
        <end position="584"/>
    </location>
</feature>
<dbReference type="InterPro" id="IPR027417">
    <property type="entry name" value="P-loop_NTPase"/>
</dbReference>
<keyword evidence="2" id="KW-0812">Transmembrane</keyword>
<dbReference type="SUPFAM" id="SSF52540">
    <property type="entry name" value="P-loop containing nucleoside triphosphate hydrolases"/>
    <property type="match status" value="1"/>
</dbReference>
<dbReference type="RefSeq" id="WP_053237190.1">
    <property type="nucleotide sequence ID" value="NZ_CP011125.1"/>
</dbReference>
<name>A0A0F6W8I8_9BACT</name>
<gene>
    <name evidence="4" type="ORF">DB32_007355</name>
</gene>
<evidence type="ECO:0000313" key="4">
    <source>
        <dbReference type="EMBL" id="AKF10206.1"/>
    </source>
</evidence>
<keyword evidence="5" id="KW-1185">Reference proteome</keyword>
<protein>
    <submittedName>
        <fullName evidence="4">High-affnity carbon uptake protein Hat/HatR</fullName>
    </submittedName>
</protein>
<dbReference type="Gene3D" id="3.40.50.300">
    <property type="entry name" value="P-loop containing nucleotide triphosphate hydrolases"/>
    <property type="match status" value="1"/>
</dbReference>
<dbReference type="Pfam" id="PF13401">
    <property type="entry name" value="AAA_22"/>
    <property type="match status" value="1"/>
</dbReference>
<feature type="region of interest" description="Disordered" evidence="1">
    <location>
        <begin position="626"/>
        <end position="650"/>
    </location>
</feature>
<keyword evidence="2" id="KW-1133">Transmembrane helix</keyword>
<dbReference type="GO" id="GO:0016887">
    <property type="term" value="F:ATP hydrolysis activity"/>
    <property type="evidence" value="ECO:0007669"/>
    <property type="project" value="InterPro"/>
</dbReference>
<dbReference type="EMBL" id="CP011125">
    <property type="protein sequence ID" value="AKF10206.1"/>
    <property type="molecule type" value="Genomic_DNA"/>
</dbReference>
<dbReference type="Proteomes" id="UP000034883">
    <property type="component" value="Chromosome"/>
</dbReference>
<feature type="domain" description="ORC1/DEAH AAA+ ATPase" evidence="3">
    <location>
        <begin position="36"/>
        <end position="160"/>
    </location>
</feature>
<sequence>MAARFVAGRPVRVGRDLFVPRPEIAALIDALRKGHACTVFGPARLGKTSTLLLAQEELEREGRRVGYLKLHEREVSDAEHANNIVQQLATELQIPDRPSGDLRARLTAVLAAALAAPKPLVLLIDEINFLGPQLAGDVLGTLLDVCERAGGRLAVALAGMCRPSDLGPAAASALALLPNVDLRDLDPAGMRAALEQSELQGTIDIPVLADRLGEWTGGHPYLFQRLCEAIARGDREGSVDQRVHAAAQNLLGRNKAQKSKDADPLLSFMRDQMEQLHAAPAQRAQALSLYRRLLDGELPVIDARDAAQREAAELLWFVGLARRVPIEGDASRLRLQLRGRLIQEAFDRRWLDREEALLERPFRDVSREWLASGRSPRHLLRGDALARARQWLAANEATLEEQAFLDASELAVRTRRLRVALLATASTVIVSLVAVVGLSVTSAEREQRIRDLEAQLAPVEPRGDVQGIEDQLAALRSAIGQVTEPQEREAFEAHISRIEGEFELYVRGTDAHAQTIIEEREALRRDLAVRTQQRDDALRDLATHTEEAYRALTTRTRERDDARDALASRTHERDDARRDLTTRTAERDEALATLATRTQECAQAFAALTTRIQERDQASAALTSCTRERDQARTERDQANAGLALRTQERDQARAALATCEQELRPERP</sequence>
<evidence type="ECO:0000256" key="1">
    <source>
        <dbReference type="SAM" id="MobiDB-lite"/>
    </source>
</evidence>